<comment type="caution">
    <text evidence="1">The sequence shown here is derived from an EMBL/GenBank/DDBJ whole genome shotgun (WGS) entry which is preliminary data.</text>
</comment>
<gene>
    <name evidence="1" type="ORF">LCGC14_2771840</name>
</gene>
<proteinExistence type="predicted"/>
<sequence length="68" mass="7807">MGKSKQRILVGPWRMLSTIAERHRAGESIKELMEDYSLSRSEILGAIAWHKKKSKAAKKGWRTRRAGK</sequence>
<name>A0A0F8ZHS0_9ZZZZ</name>
<evidence type="ECO:0008006" key="2">
    <source>
        <dbReference type="Google" id="ProtNLM"/>
    </source>
</evidence>
<organism evidence="1">
    <name type="scientific">marine sediment metagenome</name>
    <dbReference type="NCBI Taxonomy" id="412755"/>
    <lineage>
        <taxon>unclassified sequences</taxon>
        <taxon>metagenomes</taxon>
        <taxon>ecological metagenomes</taxon>
    </lineage>
</organism>
<dbReference type="EMBL" id="LAZR01051241">
    <property type="protein sequence ID" value="KKK85585.1"/>
    <property type="molecule type" value="Genomic_DNA"/>
</dbReference>
<reference evidence="1" key="1">
    <citation type="journal article" date="2015" name="Nature">
        <title>Complex archaea that bridge the gap between prokaryotes and eukaryotes.</title>
        <authorList>
            <person name="Spang A."/>
            <person name="Saw J.H."/>
            <person name="Jorgensen S.L."/>
            <person name="Zaremba-Niedzwiedzka K."/>
            <person name="Martijn J."/>
            <person name="Lind A.E."/>
            <person name="van Eijk R."/>
            <person name="Schleper C."/>
            <person name="Guy L."/>
            <person name="Ettema T.J."/>
        </authorList>
    </citation>
    <scope>NUCLEOTIDE SEQUENCE</scope>
</reference>
<dbReference type="InterPro" id="IPR036388">
    <property type="entry name" value="WH-like_DNA-bd_sf"/>
</dbReference>
<protein>
    <recommendedName>
        <fullName evidence="2">DUF433 domain-containing protein</fullName>
    </recommendedName>
</protein>
<dbReference type="AlphaFoldDB" id="A0A0F8ZHS0"/>
<accession>A0A0F8ZHS0</accession>
<evidence type="ECO:0000313" key="1">
    <source>
        <dbReference type="EMBL" id="KKK85585.1"/>
    </source>
</evidence>
<dbReference type="Gene3D" id="1.10.10.10">
    <property type="entry name" value="Winged helix-like DNA-binding domain superfamily/Winged helix DNA-binding domain"/>
    <property type="match status" value="1"/>
</dbReference>